<name>A0A8H3W4W4_9PEZI</name>
<proteinExistence type="predicted"/>
<comment type="caution">
    <text evidence="1">The sequence shown here is derived from an EMBL/GenBank/DDBJ whole genome shotgun (WGS) entry which is preliminary data.</text>
</comment>
<dbReference type="Proteomes" id="UP000434172">
    <property type="component" value="Unassembled WGS sequence"/>
</dbReference>
<sequence length="37" mass="4072">MPLRLSGPLHPKFSLQSAVPRPPEVLPFFNRTPSSLG</sequence>
<accession>A0A8H3W4W4</accession>
<protein>
    <submittedName>
        <fullName evidence="1">Uncharacterized protein</fullName>
    </submittedName>
</protein>
<dbReference type="AlphaFoldDB" id="A0A8H3W4W4"/>
<evidence type="ECO:0000313" key="1">
    <source>
        <dbReference type="EMBL" id="KAF0320554.1"/>
    </source>
</evidence>
<gene>
    <name evidence="1" type="ORF">GQ607_012135</name>
</gene>
<dbReference type="EMBL" id="WOWK01000081">
    <property type="protein sequence ID" value="KAF0320554.1"/>
    <property type="molecule type" value="Genomic_DNA"/>
</dbReference>
<reference evidence="1 2" key="1">
    <citation type="submission" date="2019-12" db="EMBL/GenBank/DDBJ databases">
        <title>A genome sequence resource for the geographically widespread anthracnose pathogen Colletotrichum asianum.</title>
        <authorList>
            <person name="Meng Y."/>
        </authorList>
    </citation>
    <scope>NUCLEOTIDE SEQUENCE [LARGE SCALE GENOMIC DNA]</scope>
    <source>
        <strain evidence="1 2">ICMP 18580</strain>
    </source>
</reference>
<keyword evidence="2" id="KW-1185">Reference proteome</keyword>
<organism evidence="1 2">
    <name type="scientific">Colletotrichum asianum</name>
    <dbReference type="NCBI Taxonomy" id="702518"/>
    <lineage>
        <taxon>Eukaryota</taxon>
        <taxon>Fungi</taxon>
        <taxon>Dikarya</taxon>
        <taxon>Ascomycota</taxon>
        <taxon>Pezizomycotina</taxon>
        <taxon>Sordariomycetes</taxon>
        <taxon>Hypocreomycetidae</taxon>
        <taxon>Glomerellales</taxon>
        <taxon>Glomerellaceae</taxon>
        <taxon>Colletotrichum</taxon>
        <taxon>Colletotrichum gloeosporioides species complex</taxon>
    </lineage>
</organism>
<evidence type="ECO:0000313" key="2">
    <source>
        <dbReference type="Proteomes" id="UP000434172"/>
    </source>
</evidence>